<dbReference type="InterPro" id="IPR052998">
    <property type="entry name" value="Hetero-Diels-Alderase-like"/>
</dbReference>
<evidence type="ECO:0000313" key="3">
    <source>
        <dbReference type="Proteomes" id="UP000469558"/>
    </source>
</evidence>
<dbReference type="EMBL" id="QGMK01000823">
    <property type="protein sequence ID" value="TVY78201.1"/>
    <property type="molecule type" value="Genomic_DNA"/>
</dbReference>
<evidence type="ECO:0008006" key="4">
    <source>
        <dbReference type="Google" id="ProtNLM"/>
    </source>
</evidence>
<reference evidence="2 3" key="1">
    <citation type="submission" date="2018-05" db="EMBL/GenBank/DDBJ databases">
        <title>Genome sequencing and assembly of the regulated plant pathogen Lachnellula willkommii and related sister species for the development of diagnostic species identification markers.</title>
        <authorList>
            <person name="Giroux E."/>
            <person name="Bilodeau G."/>
        </authorList>
    </citation>
    <scope>NUCLEOTIDE SEQUENCE [LARGE SCALE GENOMIC DNA]</scope>
    <source>
        <strain evidence="2 3">CBS 268.59</strain>
    </source>
</reference>
<protein>
    <recommendedName>
        <fullName evidence="4">SMP-30/Gluconolactonase/LRE-like region domain-containing protein</fullName>
    </recommendedName>
</protein>
<dbReference type="PANTHER" id="PTHR42060">
    <property type="entry name" value="NHL REPEAT-CONTAINING PROTEIN-RELATED"/>
    <property type="match status" value="1"/>
</dbReference>
<dbReference type="InterPro" id="IPR011042">
    <property type="entry name" value="6-blade_b-propeller_TolB-like"/>
</dbReference>
<evidence type="ECO:0000256" key="1">
    <source>
        <dbReference type="SAM" id="SignalP"/>
    </source>
</evidence>
<dbReference type="OrthoDB" id="9977941at2759"/>
<keyword evidence="3" id="KW-1185">Reference proteome</keyword>
<name>A0A8T9C2L4_9HELO</name>
<feature type="signal peptide" evidence="1">
    <location>
        <begin position="1"/>
        <end position="20"/>
    </location>
</feature>
<dbReference type="Gene3D" id="2.120.10.30">
    <property type="entry name" value="TolB, C-terminal domain"/>
    <property type="match status" value="1"/>
</dbReference>
<proteinExistence type="predicted"/>
<sequence length="349" mass="37549">MFAKLLFYYFLTNLWVISTAAPLTPIKGPQTLSSTVLFEFPKGTWLENLVIRQTDGNALVTVLSAPEVLLISTTNEFRPITVATFPDAIGCLGIVELGHDVFYIVAGNWTAATGTSTLGSYSIWEIDLRNRGPKFAKTTKIVDLPGSGFLNGMTVLNPVAGILLVADSLNSAVWSVNVHTRDVAVAINDTSMAPMQYGTLPALGINGLHLLGSELYYDNTDKATLNKIPVDLNTGKATGPAVTLLQSTVTEIFPDDFTIDFEGNIWMTADLWGQLDLIPGAASTASTNASSKEDKSNTGWTAAKFGTKQEDLRRGSLYITTNGGPINYIYSNWTAGGALLRIDTVDLVL</sequence>
<dbReference type="PANTHER" id="PTHR42060:SF1">
    <property type="entry name" value="NHL REPEAT-CONTAINING PROTEIN"/>
    <property type="match status" value="1"/>
</dbReference>
<comment type="caution">
    <text evidence="2">The sequence shown here is derived from an EMBL/GenBank/DDBJ whole genome shotgun (WGS) entry which is preliminary data.</text>
</comment>
<gene>
    <name evidence="2" type="ORF">LSUE1_G004181</name>
</gene>
<dbReference type="AlphaFoldDB" id="A0A8T9C2L4"/>
<organism evidence="2 3">
    <name type="scientific">Lachnellula suecica</name>
    <dbReference type="NCBI Taxonomy" id="602035"/>
    <lineage>
        <taxon>Eukaryota</taxon>
        <taxon>Fungi</taxon>
        <taxon>Dikarya</taxon>
        <taxon>Ascomycota</taxon>
        <taxon>Pezizomycotina</taxon>
        <taxon>Leotiomycetes</taxon>
        <taxon>Helotiales</taxon>
        <taxon>Lachnaceae</taxon>
        <taxon>Lachnellula</taxon>
    </lineage>
</organism>
<feature type="chain" id="PRO_5035780795" description="SMP-30/Gluconolactonase/LRE-like region domain-containing protein" evidence="1">
    <location>
        <begin position="21"/>
        <end position="349"/>
    </location>
</feature>
<keyword evidence="1" id="KW-0732">Signal</keyword>
<dbReference type="SUPFAM" id="SSF63829">
    <property type="entry name" value="Calcium-dependent phosphotriesterase"/>
    <property type="match status" value="1"/>
</dbReference>
<dbReference type="Proteomes" id="UP000469558">
    <property type="component" value="Unassembled WGS sequence"/>
</dbReference>
<evidence type="ECO:0000313" key="2">
    <source>
        <dbReference type="EMBL" id="TVY78201.1"/>
    </source>
</evidence>
<accession>A0A8T9C2L4</accession>